<evidence type="ECO:0000256" key="3">
    <source>
        <dbReference type="ARBA" id="ARBA00022722"/>
    </source>
</evidence>
<keyword evidence="11" id="KW-1185">Reference proteome</keyword>
<dbReference type="NCBIfam" id="TIGR00644">
    <property type="entry name" value="recJ"/>
    <property type="match status" value="1"/>
</dbReference>
<dbReference type="InterPro" id="IPR001667">
    <property type="entry name" value="DDH_dom"/>
</dbReference>
<dbReference type="GO" id="GO:0006281">
    <property type="term" value="P:DNA repair"/>
    <property type="evidence" value="ECO:0007669"/>
    <property type="project" value="InterPro"/>
</dbReference>
<protein>
    <recommendedName>
        <fullName evidence="2">Single-stranded-DNA-specific exonuclease RecJ</fullName>
    </recommendedName>
</protein>
<gene>
    <name evidence="10" type="primary">recJ</name>
    <name evidence="10" type="ORF">OL234_06565</name>
</gene>
<dbReference type="RefSeq" id="WP_275468447.1">
    <property type="nucleotide sequence ID" value="NZ_CP110232.1"/>
</dbReference>
<feature type="domain" description="Single-stranded-DNA-specific exonuclease RecJ C-terminal" evidence="8">
    <location>
        <begin position="570"/>
        <end position="770"/>
    </location>
</feature>
<evidence type="ECO:0000256" key="5">
    <source>
        <dbReference type="ARBA" id="ARBA00022839"/>
    </source>
</evidence>
<dbReference type="InterPro" id="IPR018779">
    <property type="entry name" value="RecJ_C"/>
</dbReference>
<accession>A0AAF0I6X3</accession>
<dbReference type="EMBL" id="CP110232">
    <property type="protein sequence ID" value="WEG72646.1"/>
    <property type="molecule type" value="Genomic_DNA"/>
</dbReference>
<dbReference type="PANTHER" id="PTHR30255">
    <property type="entry name" value="SINGLE-STRANDED-DNA-SPECIFIC EXONUCLEASE RECJ"/>
    <property type="match status" value="1"/>
</dbReference>
<evidence type="ECO:0000256" key="2">
    <source>
        <dbReference type="ARBA" id="ARBA00019841"/>
    </source>
</evidence>
<dbReference type="PANTHER" id="PTHR30255:SF2">
    <property type="entry name" value="SINGLE-STRANDED-DNA-SPECIFIC EXONUCLEASE RECJ"/>
    <property type="match status" value="1"/>
</dbReference>
<dbReference type="InterPro" id="IPR041122">
    <property type="entry name" value="RecJ_OB"/>
</dbReference>
<dbReference type="InterPro" id="IPR003156">
    <property type="entry name" value="DHHA1_dom"/>
</dbReference>
<keyword evidence="4" id="KW-0378">Hydrolase</keyword>
<dbReference type="GO" id="GO:0008409">
    <property type="term" value="F:5'-3' exonuclease activity"/>
    <property type="evidence" value="ECO:0007669"/>
    <property type="project" value="InterPro"/>
</dbReference>
<evidence type="ECO:0000313" key="11">
    <source>
        <dbReference type="Proteomes" id="UP001179647"/>
    </source>
</evidence>
<feature type="domain" description="DDH" evidence="6">
    <location>
        <begin position="84"/>
        <end position="229"/>
    </location>
</feature>
<dbReference type="Proteomes" id="UP001179647">
    <property type="component" value="Chromosome"/>
</dbReference>
<dbReference type="Pfam" id="PF17768">
    <property type="entry name" value="RecJ_OB"/>
    <property type="match status" value="1"/>
</dbReference>
<evidence type="ECO:0000256" key="1">
    <source>
        <dbReference type="ARBA" id="ARBA00005915"/>
    </source>
</evidence>
<dbReference type="InterPro" id="IPR038763">
    <property type="entry name" value="DHH_sf"/>
</dbReference>
<dbReference type="Gene3D" id="3.10.310.30">
    <property type="match status" value="1"/>
</dbReference>
<dbReference type="InterPro" id="IPR004610">
    <property type="entry name" value="RecJ"/>
</dbReference>
<evidence type="ECO:0000259" key="8">
    <source>
        <dbReference type="Pfam" id="PF10141"/>
    </source>
</evidence>
<dbReference type="InterPro" id="IPR051673">
    <property type="entry name" value="SSDNA_exonuclease_RecJ"/>
</dbReference>
<keyword evidence="5 10" id="KW-0269">Exonuclease</keyword>
<organism evidence="10 11">
    <name type="scientific">Vagococcus intermedius</name>
    <dbReference type="NCBI Taxonomy" id="2991418"/>
    <lineage>
        <taxon>Bacteria</taxon>
        <taxon>Bacillati</taxon>
        <taxon>Bacillota</taxon>
        <taxon>Bacilli</taxon>
        <taxon>Lactobacillales</taxon>
        <taxon>Enterococcaceae</taxon>
        <taxon>Vagococcus</taxon>
    </lineage>
</organism>
<dbReference type="Gene3D" id="3.90.1640.30">
    <property type="match status" value="1"/>
</dbReference>
<dbReference type="GO" id="GO:0003676">
    <property type="term" value="F:nucleic acid binding"/>
    <property type="evidence" value="ECO:0007669"/>
    <property type="project" value="InterPro"/>
</dbReference>
<keyword evidence="3" id="KW-0540">Nuclease</keyword>
<sequence>MKKSIYTWKISDLQPGSEQLVPWLESQDLPSFLAPILWNRQLQTEEELVTFFEPTIEALHDPFLIHDMEKAVKRIHEAVAEGQKILIYGDYDADGITSTTVLKEAIELLGGEVSFYLPDRFTDGYGPNKATYERLFQEEGVELLITVDNGVAGHEALTFAKEVGIDVIVTDHHEIPEELPSAYAIVHPRHPEGNYPFGDLAGVGVAFKVATALLETVPDDMLDLVAIGTIADLVSLTGENRTLVQLGLKILKQTERIGLHALCEQADLDLETLTEETIGFGIGPRLNAIGRLGDASPGVDLLSTFDEEDALVLATKINNVNNERQGIVKKIIKEAQEMIQSLPQQEIYVLAKEGWHEGVLGIVASKIVQETGRPALVLGIDRTKQVAKGSARSVDQVNLYEALSSVGELFINYGGHQMAAGMSLPTDHLMELQEGLNQYISEQGIDFSSGPDLMIEASLTLSEVTLDQIKGMKLLAPFGTDNPAPYFLFDKVSAKEVKQIGADQNHLKFQLKESATEDSLDCIAFGMGADYQELATSDDLKVVGQLAINEWNGRRKPQLLVKDYQIAGFQLFDLRGKKLEIQNYQADKTLFIISDKKYVKRYQLVPSSTIVLTGNSVTESELLTKNWEQAVIVDCPIIVSDLKTVLDKIKVPRLYLYAESNEQCYLNGMPSREQFGKLFKFIAEFEQVDVRYKLKDVAKFLKIDETLLIFMIQVFFDLGFVTIDSGIMTKVEEPEKKQLNSSLVYQQREQKIIAEKFLLYSSANELKNWLLLQEEK</sequence>
<evidence type="ECO:0000313" key="10">
    <source>
        <dbReference type="EMBL" id="WEG72646.1"/>
    </source>
</evidence>
<comment type="similarity">
    <text evidence="1">Belongs to the RecJ family.</text>
</comment>
<dbReference type="KEGG" id="vie:OL234_06565"/>
<dbReference type="AlphaFoldDB" id="A0AAF0I6X3"/>
<reference evidence="10" key="1">
    <citation type="submission" date="2022-10" db="EMBL/GenBank/DDBJ databases">
        <title>Vagococcus sp. isolated from poultry meat.</title>
        <authorList>
            <person name="Johansson P."/>
            <person name="Bjorkroth J."/>
        </authorList>
    </citation>
    <scope>NUCLEOTIDE SEQUENCE</scope>
    <source>
        <strain evidence="10">STAA11</strain>
    </source>
</reference>
<evidence type="ECO:0000259" key="6">
    <source>
        <dbReference type="Pfam" id="PF01368"/>
    </source>
</evidence>
<feature type="domain" description="RecJ OB" evidence="9">
    <location>
        <begin position="455"/>
        <end position="563"/>
    </location>
</feature>
<dbReference type="Pfam" id="PF10141">
    <property type="entry name" value="ssDNA-exonuc_C"/>
    <property type="match status" value="1"/>
</dbReference>
<dbReference type="Pfam" id="PF02272">
    <property type="entry name" value="DHHA1"/>
    <property type="match status" value="1"/>
</dbReference>
<name>A0AAF0I6X3_9ENTE</name>
<feature type="domain" description="DHHA1" evidence="7">
    <location>
        <begin position="349"/>
        <end position="442"/>
    </location>
</feature>
<evidence type="ECO:0000259" key="9">
    <source>
        <dbReference type="Pfam" id="PF17768"/>
    </source>
</evidence>
<dbReference type="Pfam" id="PF01368">
    <property type="entry name" value="DHH"/>
    <property type="match status" value="1"/>
</dbReference>
<proteinExistence type="inferred from homology"/>
<evidence type="ECO:0000256" key="4">
    <source>
        <dbReference type="ARBA" id="ARBA00022801"/>
    </source>
</evidence>
<evidence type="ECO:0000259" key="7">
    <source>
        <dbReference type="Pfam" id="PF02272"/>
    </source>
</evidence>
<dbReference type="SUPFAM" id="SSF64182">
    <property type="entry name" value="DHH phosphoesterases"/>
    <property type="match status" value="1"/>
</dbReference>
<dbReference type="GO" id="GO:0006310">
    <property type="term" value="P:DNA recombination"/>
    <property type="evidence" value="ECO:0007669"/>
    <property type="project" value="InterPro"/>
</dbReference>